<sequence length="433" mass="45320">MFETPQAPVRAAEQRIPEGPGEVVIDLDGDGPGFGDSGEPRLLTLDLSGSAAESVPLSPPHIAQSAQSDMDEADARPSAAGSAGDSAGGSADGMDDEDARDVLMTLVEGHPELAPGRPGHGLSAEEVMDLADPALSRLARQVEMTLKHYRETLGNDPVGALYVSGPLAAAPAFLEYLEGHLGIPCEPFDPLGAPGVRRSGESPDPQAMSLAGRCAFQQALGVALSRERMTPNLFVTYKERREARRVALVNRATLGVFCLLLLLLAGYAVFESGRNRTRASELAAISKQVESQGVMVDTAVLNKAAQEAKQTQDAIRAFAAKNLGLGAISELTALTPPQVKLISLTVDMGPPAREPVPAAGGKAKPAVRYIKKIIIDGVVEGDSQLFESVLAGYLVNLQNSPLLGDSTVSKRDVETIGGVQALHFVVSLALAGQ</sequence>
<protein>
    <submittedName>
        <fullName evidence="3">Uncharacterized protein</fullName>
    </submittedName>
</protein>
<feature type="compositionally biased region" description="Low complexity" evidence="1">
    <location>
        <begin position="76"/>
        <end position="85"/>
    </location>
</feature>
<reference evidence="3" key="1">
    <citation type="journal article" date="2015" name="Proc. Natl. Acad. Sci. U.S.A.">
        <title>Networks of energetic and metabolic interactions define dynamics in microbial communities.</title>
        <authorList>
            <person name="Embree M."/>
            <person name="Liu J.K."/>
            <person name="Al-Bassam M.M."/>
            <person name="Zengler K."/>
        </authorList>
    </citation>
    <scope>NUCLEOTIDE SEQUENCE</scope>
</reference>
<keyword evidence="2" id="KW-0472">Membrane</keyword>
<keyword evidence="2" id="KW-1133">Transmembrane helix</keyword>
<organism evidence="3">
    <name type="scientific">hydrocarbon metagenome</name>
    <dbReference type="NCBI Taxonomy" id="938273"/>
    <lineage>
        <taxon>unclassified sequences</taxon>
        <taxon>metagenomes</taxon>
        <taxon>ecological metagenomes</taxon>
    </lineage>
</organism>
<proteinExistence type="predicted"/>
<dbReference type="EMBL" id="LNQE01000093">
    <property type="protein sequence ID" value="KUG29375.1"/>
    <property type="molecule type" value="Genomic_DNA"/>
</dbReference>
<feature type="region of interest" description="Disordered" evidence="1">
    <location>
        <begin position="1"/>
        <end position="96"/>
    </location>
</feature>
<evidence type="ECO:0000256" key="2">
    <source>
        <dbReference type="SAM" id="Phobius"/>
    </source>
</evidence>
<evidence type="ECO:0000313" key="3">
    <source>
        <dbReference type="EMBL" id="KUG29375.1"/>
    </source>
</evidence>
<dbReference type="Gene3D" id="3.30.420.40">
    <property type="match status" value="2"/>
</dbReference>
<name>A0A0W8G898_9ZZZZ</name>
<keyword evidence="2" id="KW-0812">Transmembrane</keyword>
<comment type="caution">
    <text evidence="3">The sequence shown here is derived from an EMBL/GenBank/DDBJ whole genome shotgun (WGS) entry which is preliminary data.</text>
</comment>
<evidence type="ECO:0000256" key="1">
    <source>
        <dbReference type="SAM" id="MobiDB-lite"/>
    </source>
</evidence>
<dbReference type="AlphaFoldDB" id="A0A0W8G898"/>
<feature type="transmembrane region" description="Helical" evidence="2">
    <location>
        <begin position="248"/>
        <end position="270"/>
    </location>
</feature>
<accession>A0A0W8G898</accession>
<gene>
    <name evidence="3" type="ORF">ASZ90_000729</name>
</gene>